<protein>
    <submittedName>
        <fullName evidence="1">Uncharacterized protein</fullName>
    </submittedName>
</protein>
<evidence type="ECO:0000313" key="2">
    <source>
        <dbReference type="Proteomes" id="UP000031512"/>
    </source>
</evidence>
<gene>
    <name evidence="1" type="ORF">BEWA_003690</name>
</gene>
<dbReference type="RefSeq" id="XP_004830627.1">
    <property type="nucleotide sequence ID" value="XM_004830570.1"/>
</dbReference>
<sequence length="645" mass="72186">MSAEQTPTCIRGRYVDIDISKTEGNGSYTDSCQNHINFHKDDNKPKGYKKYAHTPRTGYYIGNISYNSNKQDGFPLNPGVSYYNKNVVVYYLRYDDDNVLPLLVVITKNQKSYEYYKKDDYFLTSNQWTREVGIRNDSKLSTAFSGIGKSLTTVIVLKIDQVTNGNYRANGTEKPPEANKDTQITVEGSAYKDVYKKYKHTPSGGINSLRILSTKKGVTSIPFDPPVYGTEYSEAHVYYWNGDSSHKNPLLLELKQTTSSYSYYTLSSISTTDKKWKPKSDIETSNIKDKLDRLNCENNGAHVIDISKKDTSGSYQCLTTGCTVSITFVNHPYTYYSRTLHSVFDDSIRRFKDEGTEQTGINSPEGTNQVYVFHYPKGPHGIPLLIYLPDSDKWYQRESLTSTKWTEVSDKKPGNAFSGNDPKIPRLLRDILPTVTINVGDTKVGGDGQSTTYDDTSGGITEKITLTRHDVKVSNEKTGYTNFTHCVQGKPYFMAGDIKYNTSLSGIPLSFILKSVIAYYSGKGPELKVDDLSLDDLLMVGLEKRGSDQNDYVYYGRRNGGSNWIVVSEKTKLESTSLTAKLKELKDEFAKKLTEKKKLPQSKANGLSGGEIAAISVPTVLTGGGLVGITIWKWPDIMSSLITRL</sequence>
<keyword evidence="2" id="KW-1185">Reference proteome</keyword>
<dbReference type="EMBL" id="CP001670">
    <property type="protein sequence ID" value="AFZ80961.1"/>
    <property type="molecule type" value="Genomic_DNA"/>
</dbReference>
<reference evidence="1 2" key="1">
    <citation type="journal article" date="2012" name="BMC Genomics">
        <title>Comparative genomic analysis and phylogenetic position of Theileria equi.</title>
        <authorList>
            <person name="Kappmeyer L.S."/>
            <person name="Thiagarajan M."/>
            <person name="Herndon D.R."/>
            <person name="Ramsay J.D."/>
            <person name="Caler E."/>
            <person name="Djikeng A."/>
            <person name="Gillespie J.J."/>
            <person name="Lau A.O."/>
            <person name="Roalson E.H."/>
            <person name="Silva J.C."/>
            <person name="Silva M.G."/>
            <person name="Suarez C.E."/>
            <person name="Ueti M.W."/>
            <person name="Nene V.M."/>
            <person name="Mealey R.H."/>
            <person name="Knowles D.P."/>
            <person name="Brayton K.A."/>
        </authorList>
    </citation>
    <scope>NUCLEOTIDE SEQUENCE [LARGE SCALE GENOMIC DNA]</scope>
    <source>
        <strain evidence="1 2">WA</strain>
    </source>
</reference>
<dbReference type="GeneID" id="15806346"/>
<evidence type="ECO:0000313" key="1">
    <source>
        <dbReference type="EMBL" id="AFZ80961.1"/>
    </source>
</evidence>
<accession>L0B153</accession>
<dbReference type="Proteomes" id="UP000031512">
    <property type="component" value="Chromosome 3"/>
</dbReference>
<dbReference type="AlphaFoldDB" id="L0B153"/>
<dbReference type="KEGG" id="beq:BEWA_003690"/>
<dbReference type="eggNOG" id="ENOG502QWUR">
    <property type="taxonomic scope" value="Eukaryota"/>
</dbReference>
<organism evidence="1 2">
    <name type="scientific">Theileria equi strain WA</name>
    <dbReference type="NCBI Taxonomy" id="1537102"/>
    <lineage>
        <taxon>Eukaryota</taxon>
        <taxon>Sar</taxon>
        <taxon>Alveolata</taxon>
        <taxon>Apicomplexa</taxon>
        <taxon>Aconoidasida</taxon>
        <taxon>Piroplasmida</taxon>
        <taxon>Theileriidae</taxon>
        <taxon>Theileria</taxon>
    </lineage>
</organism>
<proteinExistence type="predicted"/>
<dbReference type="VEuPathDB" id="PiroplasmaDB:BEWA_003690"/>
<name>L0B153_THEEQ</name>